<dbReference type="Gene3D" id="3.40.50.300">
    <property type="entry name" value="P-loop containing nucleotide triphosphate hydrolases"/>
    <property type="match status" value="1"/>
</dbReference>
<dbReference type="AlphaFoldDB" id="A0A7S2WAB1"/>
<organism evidence="1">
    <name type="scientific">Rhizochromulina marina</name>
    <dbReference type="NCBI Taxonomy" id="1034831"/>
    <lineage>
        <taxon>Eukaryota</taxon>
        <taxon>Sar</taxon>
        <taxon>Stramenopiles</taxon>
        <taxon>Ochrophyta</taxon>
        <taxon>Dictyochophyceae</taxon>
        <taxon>Rhizochromulinales</taxon>
        <taxon>Rhizochromulina</taxon>
    </lineage>
</organism>
<evidence type="ECO:0000313" key="1">
    <source>
        <dbReference type="EMBL" id="CAD9675828.1"/>
    </source>
</evidence>
<dbReference type="EMBL" id="HBHJ01009578">
    <property type="protein sequence ID" value="CAD9675828.1"/>
    <property type="molecule type" value="Transcribed_RNA"/>
</dbReference>
<accession>A0A7S2WAB1</accession>
<sequence length="450" mass="51112">MATLGKMVACEMNPHIKDVNPCCRKKLCLAAGMSCHSSSSSCPLVTGIGNHLTNMDRMLYVPCCSRAWSLISSITAFTTYSFKSPAKWENQEYNLWPLEDRVTFLSRLGTPTGRITGRLEQMVPSIEPERLARLINITNTVAPASTFGKATDIIKKCIRDVKKGQCCQKSLGSNSLTMLRHPFLRAVSAFYYRGHNPNYDVFMLRPGAWFRAGAHVPKGMKAFDFEYFTNAPEYQNVMTGMFGNSKGCDKVRKCHRNMGDRELNIRDPTCLLTTTCHAYRNTSMGDESLTQAKFALDHHRFFGLVEAYGSSLLLLAHTFGLTLDKSHFAPQRPSFKDRCQELRSRKIKVNRTLCEASMRANLLDTKLYEYVHREFCHRLEDAGLMENTMVIKEMQESKLCGDIDFSDPDEFCGIMASPAQVTKYHEDAAECQREQAAKEAERRRQRQTHH</sequence>
<gene>
    <name evidence="1" type="ORF">RMAR1173_LOCUS6206</name>
</gene>
<proteinExistence type="predicted"/>
<evidence type="ECO:0008006" key="2">
    <source>
        <dbReference type="Google" id="ProtNLM"/>
    </source>
</evidence>
<reference evidence="1" key="1">
    <citation type="submission" date="2021-01" db="EMBL/GenBank/DDBJ databases">
        <authorList>
            <person name="Corre E."/>
            <person name="Pelletier E."/>
            <person name="Niang G."/>
            <person name="Scheremetjew M."/>
            <person name="Finn R."/>
            <person name="Kale V."/>
            <person name="Holt S."/>
            <person name="Cochrane G."/>
            <person name="Meng A."/>
            <person name="Brown T."/>
            <person name="Cohen L."/>
        </authorList>
    </citation>
    <scope>NUCLEOTIDE SEQUENCE</scope>
    <source>
        <strain evidence="1">CCMP1243</strain>
    </source>
</reference>
<protein>
    <recommendedName>
        <fullName evidence="2">Sulfotransferase</fullName>
    </recommendedName>
</protein>
<dbReference type="InterPro" id="IPR027417">
    <property type="entry name" value="P-loop_NTPase"/>
</dbReference>
<name>A0A7S2WAB1_9STRA</name>